<feature type="domain" description="Outer membrane protein beta-barrel" evidence="4">
    <location>
        <begin position="390"/>
        <end position="790"/>
    </location>
</feature>
<dbReference type="Gene3D" id="2.40.170.20">
    <property type="entry name" value="TonB-dependent receptor, beta-barrel domain"/>
    <property type="match status" value="1"/>
</dbReference>
<keyword evidence="6" id="KW-1185">Reference proteome</keyword>
<dbReference type="InterPro" id="IPR037066">
    <property type="entry name" value="Plug_dom_sf"/>
</dbReference>
<dbReference type="PANTHER" id="PTHR40980:SF4">
    <property type="entry name" value="TONB-DEPENDENT RECEPTOR-LIKE BETA-BARREL DOMAIN-CONTAINING PROTEIN"/>
    <property type="match status" value="1"/>
</dbReference>
<evidence type="ECO:0000259" key="4">
    <source>
        <dbReference type="Pfam" id="PF14905"/>
    </source>
</evidence>
<sequence>MNLLCNTASRLNFTSDCRMLLLLVGLLFVENIALGQSVAVTGRVLDQQSQQPLGFVTVVLKAADTEGRVVQTGLADDAGRFSLKASAGSYQLQLLMLGYTTHVLPLQLAAGTATHDVGHISLASAAQNLQGVTITGQRPLIEQKPDRVTMHVEGSLLAAGNDAYDILAAAPSVQLIEGRLKFRGKGNVLILLNCKRLPGANLETVLASIPGDQIERIELISNPSAKYDADASGGVIEIYTKRSKELGWTANVGVNLRQGQRTGSGLNGGLRVSTPALDLAASSSFTHRGGFERNTGHRMFYEGRTPVGRLSQQSNLNKVIQNANFSGSLNYHLSPCTTLGFDLDLVNSSLDGAGWLRAALAANNGLTTSSIQETVFLQDAFHNYTLFYKHKLDSLGSNLLLSGNYATYTNEQRQTFDQRVEGAESSGAVISNFRNVIPATYHIWTGAADYTSVWSANTQMEAGLKYTDTRNQSRQQVDNLLEGEWVPQAANPFSRLGYQERVGAGYFSLHHTRGKLALQGGLRAEQTHYRVTRGIDSSYFNLFPNLRLDYTLTDNYTTSLAYAKNIRRPAYESLIPYERFWDTYTSHRGNATLRPEYAHSFSWNNLYKGYGLQVAYTHTTGAISSVYLYEPAHLRFVSTEQNLRQQQLLNATLTAPVTVAKWWSMSNSASLSHQELRLPDAFDKAVAYTKRKTYFNVSSDNTITWGNGWSGRVYGMYNSPSFNGMFDYDQYSYVLVGIKKTFLSKRAALNLSVADLFYQTNFRVSSNVVPVVSSEMNYNDTRQVRLAFTYNFGKADLISKRVQTSGNATEKGRLGM</sequence>
<dbReference type="Proteomes" id="UP000198131">
    <property type="component" value="Unassembled WGS sequence"/>
</dbReference>
<gene>
    <name evidence="5" type="ORF">SAMN06265337_0986</name>
</gene>
<evidence type="ECO:0000256" key="1">
    <source>
        <dbReference type="ARBA" id="ARBA00004442"/>
    </source>
</evidence>
<evidence type="ECO:0000256" key="2">
    <source>
        <dbReference type="ARBA" id="ARBA00023136"/>
    </source>
</evidence>
<dbReference type="Gene3D" id="2.60.40.1120">
    <property type="entry name" value="Carboxypeptidase-like, regulatory domain"/>
    <property type="match status" value="1"/>
</dbReference>
<dbReference type="RefSeq" id="WP_088842265.1">
    <property type="nucleotide sequence ID" value="NZ_FYEW01000001.1"/>
</dbReference>
<proteinExistence type="predicted"/>
<dbReference type="SUPFAM" id="SSF56935">
    <property type="entry name" value="Porins"/>
    <property type="match status" value="1"/>
</dbReference>
<dbReference type="Pfam" id="PF14905">
    <property type="entry name" value="OMP_b-brl_3"/>
    <property type="match status" value="1"/>
</dbReference>
<keyword evidence="2" id="KW-0472">Membrane</keyword>
<reference evidence="6" key="1">
    <citation type="submission" date="2017-06" db="EMBL/GenBank/DDBJ databases">
        <authorList>
            <person name="Varghese N."/>
            <person name="Submissions S."/>
        </authorList>
    </citation>
    <scope>NUCLEOTIDE SEQUENCE [LARGE SCALE GENOMIC DNA]</scope>
    <source>
        <strain evidence="6">DSM 11116</strain>
    </source>
</reference>
<protein>
    <submittedName>
        <fullName evidence="5">Outer membrane receptor for ferrienterochelin and colicins</fullName>
    </submittedName>
</protein>
<dbReference type="Pfam" id="PF13715">
    <property type="entry name" value="CarbopepD_reg_2"/>
    <property type="match status" value="1"/>
</dbReference>
<organism evidence="5 6">
    <name type="scientific">Hymenobacter gelipurpurascens</name>
    <dbReference type="NCBI Taxonomy" id="89968"/>
    <lineage>
        <taxon>Bacteria</taxon>
        <taxon>Pseudomonadati</taxon>
        <taxon>Bacteroidota</taxon>
        <taxon>Cytophagia</taxon>
        <taxon>Cytophagales</taxon>
        <taxon>Hymenobacteraceae</taxon>
        <taxon>Hymenobacter</taxon>
    </lineage>
</organism>
<dbReference type="InterPro" id="IPR036942">
    <property type="entry name" value="Beta-barrel_TonB_sf"/>
</dbReference>
<dbReference type="SUPFAM" id="SSF49464">
    <property type="entry name" value="Carboxypeptidase regulatory domain-like"/>
    <property type="match status" value="1"/>
</dbReference>
<dbReference type="OrthoDB" id="720889at2"/>
<dbReference type="PANTHER" id="PTHR40980">
    <property type="entry name" value="PLUG DOMAIN-CONTAINING PROTEIN"/>
    <property type="match status" value="1"/>
</dbReference>
<accession>A0A212TDR8</accession>
<keyword evidence="5" id="KW-0675">Receptor</keyword>
<dbReference type="AlphaFoldDB" id="A0A212TDR8"/>
<dbReference type="InterPro" id="IPR041700">
    <property type="entry name" value="OMP_b-brl_3"/>
</dbReference>
<evidence type="ECO:0000313" key="5">
    <source>
        <dbReference type="EMBL" id="SNC63971.1"/>
    </source>
</evidence>
<name>A0A212TDR8_9BACT</name>
<dbReference type="Gene3D" id="2.170.130.10">
    <property type="entry name" value="TonB-dependent receptor, plug domain"/>
    <property type="match status" value="1"/>
</dbReference>
<comment type="subcellular location">
    <subcellularLocation>
        <location evidence="1">Cell outer membrane</location>
    </subcellularLocation>
</comment>
<keyword evidence="3" id="KW-0998">Cell outer membrane</keyword>
<dbReference type="GO" id="GO:0009279">
    <property type="term" value="C:cell outer membrane"/>
    <property type="evidence" value="ECO:0007669"/>
    <property type="project" value="UniProtKB-SubCell"/>
</dbReference>
<evidence type="ECO:0000313" key="6">
    <source>
        <dbReference type="Proteomes" id="UP000198131"/>
    </source>
</evidence>
<evidence type="ECO:0000256" key="3">
    <source>
        <dbReference type="ARBA" id="ARBA00023237"/>
    </source>
</evidence>
<dbReference type="InterPro" id="IPR008969">
    <property type="entry name" value="CarboxyPept-like_regulatory"/>
</dbReference>
<dbReference type="EMBL" id="FYEW01000001">
    <property type="protein sequence ID" value="SNC63971.1"/>
    <property type="molecule type" value="Genomic_DNA"/>
</dbReference>